<dbReference type="RefSeq" id="WP_169098750.1">
    <property type="nucleotide sequence ID" value="NZ_JABBVZ010000023.1"/>
</dbReference>
<name>A0A7Y0L3J4_9FIRM</name>
<dbReference type="EMBL" id="JABBVZ010000023">
    <property type="protein sequence ID" value="NMP22438.1"/>
    <property type="molecule type" value="Genomic_DNA"/>
</dbReference>
<sequence>MRSLYKGIIGFGLVSIPIQVFKAMESERVTTHWIHEPCRTRIQYQKFCPTCERPVPAEEVATGAPLPDGRFVVLPPADKLQPGDHTITIVNFPELKEIDPVFYETAYWLKPGPGGQKAYRLLTRAMRDMGRVALAEMTLRQRPSLAVVRAYNETTLMLHRMYYPESLRQDGASFGPPVEENIPDKELAMARTLIEHMAEPFEPERYPNRARLERLKQIEELMPSAVMPQTTPEREVMDLMEKLKASVDAREKHGAG</sequence>
<dbReference type="Proteomes" id="UP000533476">
    <property type="component" value="Unassembled WGS sequence"/>
</dbReference>
<dbReference type="GO" id="GO:0003690">
    <property type="term" value="F:double-stranded DNA binding"/>
    <property type="evidence" value="ECO:0007669"/>
    <property type="project" value="TreeGrafter"/>
</dbReference>
<dbReference type="Gene3D" id="2.40.290.10">
    <property type="match status" value="1"/>
</dbReference>
<evidence type="ECO:0000256" key="1">
    <source>
        <dbReference type="ARBA" id="ARBA00023125"/>
    </source>
</evidence>
<organism evidence="3 4">
    <name type="scientific">Sulfobacillus harzensis</name>
    <dbReference type="NCBI Taxonomy" id="2729629"/>
    <lineage>
        <taxon>Bacteria</taxon>
        <taxon>Bacillati</taxon>
        <taxon>Bacillota</taxon>
        <taxon>Clostridia</taxon>
        <taxon>Eubacteriales</taxon>
        <taxon>Clostridiales Family XVII. Incertae Sedis</taxon>
        <taxon>Sulfobacillus</taxon>
    </lineage>
</organism>
<evidence type="ECO:0000259" key="2">
    <source>
        <dbReference type="SMART" id="SM00559"/>
    </source>
</evidence>
<gene>
    <name evidence="3" type="ORF">HIJ39_08745</name>
</gene>
<dbReference type="InterPro" id="IPR016194">
    <property type="entry name" value="SPOC-like_C_dom_sf"/>
</dbReference>
<evidence type="ECO:0000313" key="4">
    <source>
        <dbReference type="Proteomes" id="UP000533476"/>
    </source>
</evidence>
<reference evidence="3 4" key="1">
    <citation type="submission" date="2020-04" db="EMBL/GenBank/DDBJ databases">
        <authorList>
            <person name="Zhang R."/>
            <person name="Schippers A."/>
        </authorList>
    </citation>
    <scope>NUCLEOTIDE SEQUENCE [LARGE SCALE GENOMIC DNA]</scope>
    <source>
        <strain evidence="3 4">DSM 109850</strain>
    </source>
</reference>
<accession>A0A7Y0L3J4</accession>
<dbReference type="GO" id="GO:0006303">
    <property type="term" value="P:double-strand break repair via nonhomologous end joining"/>
    <property type="evidence" value="ECO:0007669"/>
    <property type="project" value="InterPro"/>
</dbReference>
<comment type="caution">
    <text evidence="3">The sequence shown here is derived from an EMBL/GenBank/DDBJ whole genome shotgun (WGS) entry which is preliminary data.</text>
</comment>
<dbReference type="InterPro" id="IPR009187">
    <property type="entry name" value="Prok_Ku"/>
</dbReference>
<dbReference type="SUPFAM" id="SSF100939">
    <property type="entry name" value="SPOC domain-like"/>
    <property type="match status" value="1"/>
</dbReference>
<dbReference type="PIRSF" id="PIRSF006493">
    <property type="entry name" value="Prok_Ku"/>
    <property type="match status" value="1"/>
</dbReference>
<feature type="domain" description="Ku" evidence="2">
    <location>
        <begin position="52"/>
        <end position="180"/>
    </location>
</feature>
<protein>
    <submittedName>
        <fullName evidence="3">Ku domain-containing protein</fullName>
    </submittedName>
</protein>
<dbReference type="SMART" id="SM00559">
    <property type="entry name" value="Ku78"/>
    <property type="match status" value="1"/>
</dbReference>
<evidence type="ECO:0000313" key="3">
    <source>
        <dbReference type="EMBL" id="NMP22438.1"/>
    </source>
</evidence>
<keyword evidence="4" id="KW-1185">Reference proteome</keyword>
<dbReference type="PANTHER" id="PTHR41251:SF1">
    <property type="entry name" value="NON-HOMOLOGOUS END JOINING PROTEIN KU"/>
    <property type="match status" value="1"/>
</dbReference>
<keyword evidence="1" id="KW-0238">DNA-binding</keyword>
<dbReference type="AlphaFoldDB" id="A0A7Y0L3J4"/>
<dbReference type="Pfam" id="PF02735">
    <property type="entry name" value="Ku"/>
    <property type="match status" value="1"/>
</dbReference>
<proteinExistence type="predicted"/>
<dbReference type="PANTHER" id="PTHR41251">
    <property type="entry name" value="NON-HOMOLOGOUS END JOINING PROTEIN KU"/>
    <property type="match status" value="1"/>
</dbReference>
<dbReference type="InterPro" id="IPR006164">
    <property type="entry name" value="DNA_bd_Ku70/Ku80"/>
</dbReference>